<keyword evidence="6" id="KW-0472">Membrane</keyword>
<reference evidence="9" key="2">
    <citation type="submission" date="2020-09" db="EMBL/GenBank/DDBJ databases">
        <authorList>
            <person name="Sun Q."/>
            <person name="Ohkuma M."/>
        </authorList>
    </citation>
    <scope>NUCLEOTIDE SEQUENCE</scope>
    <source>
        <strain evidence="9">JCM 13919</strain>
    </source>
</reference>
<comment type="caution">
    <text evidence="9">The sequence shown here is derived from an EMBL/GenBank/DDBJ whole genome shotgun (WGS) entry which is preliminary data.</text>
</comment>
<dbReference type="GO" id="GO:0009279">
    <property type="term" value="C:cell outer membrane"/>
    <property type="evidence" value="ECO:0007669"/>
    <property type="project" value="UniProtKB-SubCell"/>
</dbReference>
<organism evidence="9 10">
    <name type="scientific">Legionella impletisoli</name>
    <dbReference type="NCBI Taxonomy" id="343510"/>
    <lineage>
        <taxon>Bacteria</taxon>
        <taxon>Pseudomonadati</taxon>
        <taxon>Pseudomonadota</taxon>
        <taxon>Gammaproteobacteria</taxon>
        <taxon>Legionellales</taxon>
        <taxon>Legionellaceae</taxon>
        <taxon>Legionella</taxon>
    </lineage>
</organism>
<feature type="signal peptide" evidence="8">
    <location>
        <begin position="1"/>
        <end position="24"/>
    </location>
</feature>
<keyword evidence="10" id="KW-1185">Reference proteome</keyword>
<proteinExistence type="inferred from homology"/>
<reference evidence="9" key="1">
    <citation type="journal article" date="2014" name="Int. J. Syst. Evol. Microbiol.">
        <title>Complete genome sequence of Corynebacterium casei LMG S-19264T (=DSM 44701T), isolated from a smear-ripened cheese.</title>
        <authorList>
            <consortium name="US DOE Joint Genome Institute (JGI-PGF)"/>
            <person name="Walter F."/>
            <person name="Albersmeier A."/>
            <person name="Kalinowski J."/>
            <person name="Ruckert C."/>
        </authorList>
    </citation>
    <scope>NUCLEOTIDE SEQUENCE</scope>
    <source>
        <strain evidence="9">JCM 13919</strain>
    </source>
</reference>
<dbReference type="OrthoDB" id="19849at2"/>
<gene>
    <name evidence="9" type="ORF">GCM10007966_05980</name>
</gene>
<dbReference type="PANTHER" id="PTHR35093:SF3">
    <property type="entry name" value="LONG-CHAIN FATTY ACID TRANSPORT PROTEIN"/>
    <property type="match status" value="1"/>
</dbReference>
<accession>A0A917N9Y8</accession>
<keyword evidence="4" id="KW-0812">Transmembrane</keyword>
<name>A0A917N9Y8_9GAMM</name>
<dbReference type="InterPro" id="IPR005017">
    <property type="entry name" value="OMPP1/FadL/TodX"/>
</dbReference>
<protein>
    <submittedName>
        <fullName evidence="9">Long-chain fatty acid transporter</fullName>
    </submittedName>
</protein>
<evidence type="ECO:0000256" key="3">
    <source>
        <dbReference type="ARBA" id="ARBA00022452"/>
    </source>
</evidence>
<feature type="chain" id="PRO_5037640865" evidence="8">
    <location>
        <begin position="25"/>
        <end position="460"/>
    </location>
</feature>
<dbReference type="Proteomes" id="UP000630149">
    <property type="component" value="Unassembled WGS sequence"/>
</dbReference>
<dbReference type="AlphaFoldDB" id="A0A917N9Y8"/>
<keyword evidence="5 8" id="KW-0732">Signal</keyword>
<sequence>MQTPRRTYLSTAILAALASSAVHAGGFSLYTEGSGAAIGNYAAGIAAEVADASIGWYNPAGLVFLDKEQVVLSGVGVFPSTKLSGTSTFSTLGLPPYVQTFSGLEASVDALVPAFHYALPLSDRAAFGLSVVSPFGLSTEYSTTSPVRYAATFTELLTANLSPEFGYKLTDNFSVGAGLDWQWSQVKFNRMLGTPTALQAQLLPPTLLDSLSYNKGHSTGVGFHAGALAMFNDQHTRVGLNYQSKMHHVFHGFSELRGPLADAALTDAQAVLRSDGLFSNEIHFPEVITLSGYHDVTDKLALLGSVVFTGWNVFQETQLNNVAAFSPLVGQIVTNSTTEQNYRDAWRFALGANYQVNDQWMMRVGGGYDQTPTVDVERDVRLPDANRWALSIGSHYQYNPALGFDIGYTYLFAGSETTVNKTDLLGTTSSYNVNARAKPHANLVGLQAVWTIDKEVVKTK</sequence>
<evidence type="ECO:0000313" key="9">
    <source>
        <dbReference type="EMBL" id="GGI80268.1"/>
    </source>
</evidence>
<dbReference type="SUPFAM" id="SSF56935">
    <property type="entry name" value="Porins"/>
    <property type="match status" value="1"/>
</dbReference>
<comment type="similarity">
    <text evidence="2">Belongs to the OmpP1/FadL family.</text>
</comment>
<evidence type="ECO:0000256" key="6">
    <source>
        <dbReference type="ARBA" id="ARBA00023136"/>
    </source>
</evidence>
<evidence type="ECO:0000256" key="7">
    <source>
        <dbReference type="ARBA" id="ARBA00023237"/>
    </source>
</evidence>
<evidence type="ECO:0000256" key="8">
    <source>
        <dbReference type="SAM" id="SignalP"/>
    </source>
</evidence>
<evidence type="ECO:0000256" key="5">
    <source>
        <dbReference type="ARBA" id="ARBA00022729"/>
    </source>
</evidence>
<dbReference type="EMBL" id="BMOB01000002">
    <property type="protein sequence ID" value="GGI80268.1"/>
    <property type="molecule type" value="Genomic_DNA"/>
</dbReference>
<dbReference type="PANTHER" id="PTHR35093">
    <property type="entry name" value="OUTER MEMBRANE PROTEIN NMB0088-RELATED"/>
    <property type="match status" value="1"/>
</dbReference>
<keyword evidence="7" id="KW-0998">Cell outer membrane</keyword>
<evidence type="ECO:0000313" key="10">
    <source>
        <dbReference type="Proteomes" id="UP000630149"/>
    </source>
</evidence>
<dbReference type="Gene3D" id="2.40.160.60">
    <property type="entry name" value="Outer membrane protein transport protein (OMPP1/FadL/TodX)"/>
    <property type="match status" value="1"/>
</dbReference>
<dbReference type="GO" id="GO:0015483">
    <property type="term" value="F:long-chain fatty acid transporting porin activity"/>
    <property type="evidence" value="ECO:0007669"/>
    <property type="project" value="TreeGrafter"/>
</dbReference>
<dbReference type="Pfam" id="PF03349">
    <property type="entry name" value="Toluene_X"/>
    <property type="match status" value="1"/>
</dbReference>
<evidence type="ECO:0000256" key="2">
    <source>
        <dbReference type="ARBA" id="ARBA00008163"/>
    </source>
</evidence>
<comment type="subcellular location">
    <subcellularLocation>
        <location evidence="1">Cell outer membrane</location>
        <topology evidence="1">Multi-pass membrane protein</topology>
    </subcellularLocation>
</comment>
<keyword evidence="3" id="KW-1134">Transmembrane beta strand</keyword>
<evidence type="ECO:0000256" key="4">
    <source>
        <dbReference type="ARBA" id="ARBA00022692"/>
    </source>
</evidence>
<evidence type="ECO:0000256" key="1">
    <source>
        <dbReference type="ARBA" id="ARBA00004571"/>
    </source>
</evidence>